<dbReference type="Proteomes" id="UP001254709">
    <property type="component" value="Unassembled WGS sequence"/>
</dbReference>
<accession>A0AB35R8F9</accession>
<sequence length="62" mass="6998">FMRRLRCSGLMYRNFKVSIKGNRPQKSPLRDAEVALRLVKRFSHATSASKNGAIATFCVVVN</sequence>
<comment type="caution">
    <text evidence="1">The sequence shown here is derived from an EMBL/GenBank/DDBJ whole genome shotgun (WGS) entry which is preliminary data.</text>
</comment>
<reference evidence="1" key="1">
    <citation type="submission" date="2023-05" db="EMBL/GenBank/DDBJ databases">
        <title>Development of a Genome-informed protocol for detection of Pseudomonas amygdali pv. morsprunorum using LAMP and PCR.</title>
        <authorList>
            <person name="Diaz D."/>
            <person name="Zamorano A."/>
            <person name="Garcia H."/>
            <person name="Ramos C."/>
            <person name="Cui W."/>
            <person name="Carreras C."/>
            <person name="Beltran M.F."/>
            <person name="Sagredo B."/>
            <person name="Pinto M."/>
            <person name="Fiore N."/>
        </authorList>
    </citation>
    <scope>NUCLEOTIDE SEQUENCE</scope>
    <source>
        <strain evidence="1">S2_Pam</strain>
    </source>
</reference>
<dbReference type="RefSeq" id="WP_312016388.1">
    <property type="nucleotide sequence ID" value="NZ_JASJMZ010000095.1"/>
</dbReference>
<feature type="non-terminal residue" evidence="1">
    <location>
        <position position="1"/>
    </location>
</feature>
<evidence type="ECO:0000313" key="1">
    <source>
        <dbReference type="EMBL" id="MDT3244483.1"/>
    </source>
</evidence>
<dbReference type="AlphaFoldDB" id="A0AB35R8F9"/>
<protein>
    <submittedName>
        <fullName evidence="1">Uncharacterized protein</fullName>
    </submittedName>
</protein>
<proteinExistence type="predicted"/>
<name>A0AB35R8F9_PSEA0</name>
<organism evidence="1 2">
    <name type="scientific">Pseudomonas amygdali pv. morsprunorum</name>
    <dbReference type="NCBI Taxonomy" id="129138"/>
    <lineage>
        <taxon>Bacteria</taxon>
        <taxon>Pseudomonadati</taxon>
        <taxon>Pseudomonadota</taxon>
        <taxon>Gammaproteobacteria</taxon>
        <taxon>Pseudomonadales</taxon>
        <taxon>Pseudomonadaceae</taxon>
        <taxon>Pseudomonas</taxon>
        <taxon>Pseudomonas amygdali</taxon>
    </lineage>
</organism>
<gene>
    <name evidence="1" type="ORF">QNL30_28440</name>
</gene>
<evidence type="ECO:0000313" key="2">
    <source>
        <dbReference type="Proteomes" id="UP001254709"/>
    </source>
</evidence>
<dbReference type="EMBL" id="JASJMZ010000095">
    <property type="protein sequence ID" value="MDT3244483.1"/>
    <property type="molecule type" value="Genomic_DNA"/>
</dbReference>